<evidence type="ECO:0000259" key="6">
    <source>
        <dbReference type="PROSITE" id="PS50808"/>
    </source>
</evidence>
<sequence length="204" mass="22901">MTEEQAPTPAEALDAFSLLRPRQSADGEPTGPSATRVKPGKRRARRANHRKREAGRSHAAWTHFHRFKDDQGVSRAKCNYCDKIMNGTNGDNCLAHVQHSCVAYATRAMHDPVEAPQRHFVQTKISDTLPLSTQFEYECQLACASLDWPFSTFDHPAMLRFINAARVFKDVKVPSSDKVTKACILDGERVLEVSLKKTLLPIKE</sequence>
<keyword evidence="8" id="KW-1185">Reference proteome</keyword>
<reference evidence="7 8" key="1">
    <citation type="journal article" date="2018" name="PLoS ONE">
        <title>The draft genome of Kipferlia bialata reveals reductive genome evolution in fornicate parasites.</title>
        <authorList>
            <person name="Tanifuji G."/>
            <person name="Takabayashi S."/>
            <person name="Kume K."/>
            <person name="Takagi M."/>
            <person name="Nakayama T."/>
            <person name="Kamikawa R."/>
            <person name="Inagaki Y."/>
            <person name="Hashimoto T."/>
        </authorList>
    </citation>
    <scope>NUCLEOTIDE SEQUENCE [LARGE SCALE GENOMIC DNA]</scope>
    <source>
        <strain evidence="7">NY0173</strain>
    </source>
</reference>
<protein>
    <recommendedName>
        <fullName evidence="6">BED-type domain-containing protein</fullName>
    </recommendedName>
</protein>
<name>A0A9K3D2I8_9EUKA</name>
<evidence type="ECO:0000256" key="1">
    <source>
        <dbReference type="ARBA" id="ARBA00022723"/>
    </source>
</evidence>
<proteinExistence type="predicted"/>
<accession>A0A9K3D2I8</accession>
<keyword evidence="1" id="KW-0479">Metal-binding</keyword>
<evidence type="ECO:0000313" key="7">
    <source>
        <dbReference type="EMBL" id="GIQ86395.1"/>
    </source>
</evidence>
<dbReference type="GO" id="GO:0003677">
    <property type="term" value="F:DNA binding"/>
    <property type="evidence" value="ECO:0007669"/>
    <property type="project" value="InterPro"/>
</dbReference>
<comment type="caution">
    <text evidence="7">The sequence shown here is derived from an EMBL/GenBank/DDBJ whole genome shotgun (WGS) entry which is preliminary data.</text>
</comment>
<keyword evidence="3" id="KW-0862">Zinc</keyword>
<evidence type="ECO:0000256" key="4">
    <source>
        <dbReference type="PROSITE-ProRule" id="PRU00027"/>
    </source>
</evidence>
<evidence type="ECO:0000256" key="3">
    <source>
        <dbReference type="ARBA" id="ARBA00022833"/>
    </source>
</evidence>
<feature type="domain" description="BED-type" evidence="6">
    <location>
        <begin position="55"/>
        <end position="108"/>
    </location>
</feature>
<evidence type="ECO:0000256" key="5">
    <source>
        <dbReference type="SAM" id="MobiDB-lite"/>
    </source>
</evidence>
<dbReference type="GO" id="GO:0008270">
    <property type="term" value="F:zinc ion binding"/>
    <property type="evidence" value="ECO:0007669"/>
    <property type="project" value="UniProtKB-KW"/>
</dbReference>
<dbReference type="PROSITE" id="PS50808">
    <property type="entry name" value="ZF_BED"/>
    <property type="match status" value="1"/>
</dbReference>
<dbReference type="InterPro" id="IPR003656">
    <property type="entry name" value="Znf_BED"/>
</dbReference>
<dbReference type="EMBL" id="BDIP01002507">
    <property type="protein sequence ID" value="GIQ86395.1"/>
    <property type="molecule type" value="Genomic_DNA"/>
</dbReference>
<feature type="region of interest" description="Disordered" evidence="5">
    <location>
        <begin position="1"/>
        <end position="58"/>
    </location>
</feature>
<feature type="compositionally biased region" description="Basic residues" evidence="5">
    <location>
        <begin position="38"/>
        <end position="53"/>
    </location>
</feature>
<dbReference type="OrthoDB" id="1745426at2759"/>
<dbReference type="AlphaFoldDB" id="A0A9K3D2I8"/>
<keyword evidence="2 4" id="KW-0863">Zinc-finger</keyword>
<organism evidence="7 8">
    <name type="scientific">Kipferlia bialata</name>
    <dbReference type="NCBI Taxonomy" id="797122"/>
    <lineage>
        <taxon>Eukaryota</taxon>
        <taxon>Metamonada</taxon>
        <taxon>Carpediemonas-like organisms</taxon>
        <taxon>Kipferlia</taxon>
    </lineage>
</organism>
<dbReference type="Proteomes" id="UP000265618">
    <property type="component" value="Unassembled WGS sequence"/>
</dbReference>
<evidence type="ECO:0000256" key="2">
    <source>
        <dbReference type="ARBA" id="ARBA00022771"/>
    </source>
</evidence>
<gene>
    <name evidence="7" type="ORF">KIPB_008244</name>
</gene>
<evidence type="ECO:0000313" key="8">
    <source>
        <dbReference type="Proteomes" id="UP000265618"/>
    </source>
</evidence>